<accession>A0ABM9YUH0</accession>
<feature type="transmembrane region" description="Helical" evidence="1">
    <location>
        <begin position="162"/>
        <end position="183"/>
    </location>
</feature>
<keyword evidence="1" id="KW-0472">Membrane</keyword>
<dbReference type="RefSeq" id="WP_005820655.1">
    <property type="nucleotide sequence ID" value="NZ_ACFT01000087.1"/>
</dbReference>
<evidence type="ECO:0000256" key="1">
    <source>
        <dbReference type="SAM" id="Phobius"/>
    </source>
</evidence>
<comment type="caution">
    <text evidence="2">The sequence shown here is derived from an EMBL/GenBank/DDBJ whole genome shotgun (WGS) entry which is preliminary data.</text>
</comment>
<dbReference type="Proteomes" id="UP000003394">
    <property type="component" value="Unassembled WGS sequence"/>
</dbReference>
<name>A0ABM9YUH0_9PAST</name>
<dbReference type="EMBL" id="ACFT01000087">
    <property type="protein sequence ID" value="EEV24965.1"/>
    <property type="molecule type" value="Genomic_DNA"/>
</dbReference>
<keyword evidence="1" id="KW-0812">Transmembrane</keyword>
<proteinExistence type="predicted"/>
<evidence type="ECO:0000313" key="2">
    <source>
        <dbReference type="EMBL" id="EEV24965.1"/>
    </source>
</evidence>
<reference evidence="2 3" key="1">
    <citation type="journal article" date="2010" name="Vet. Microbiol.">
        <title>Production of haemolysins by strains of the Actinobacillus minor/porcitonsillarum complex.</title>
        <authorList>
            <person name="Arya G."/>
            <person name="Niven D.F."/>
        </authorList>
    </citation>
    <scope>NUCLEOTIDE SEQUENCE [LARGE SCALE GENOMIC DNA]</scope>
    <source>
        <strain evidence="3">strain 202</strain>
    </source>
</reference>
<protein>
    <submittedName>
        <fullName evidence="2">Uncharacterized protein</fullName>
    </submittedName>
</protein>
<keyword evidence="1" id="KW-1133">Transmembrane helix</keyword>
<feature type="transmembrane region" description="Helical" evidence="1">
    <location>
        <begin position="6"/>
        <end position="23"/>
    </location>
</feature>
<gene>
    <name evidence="2" type="ORF">AM202_02035</name>
</gene>
<evidence type="ECO:0000313" key="3">
    <source>
        <dbReference type="Proteomes" id="UP000003394"/>
    </source>
</evidence>
<sequence length="273" mass="32094">MWYEWAFSGIGLLILSIFSRVLYDSWKNRVGYTIFPKVQYPIPKELMRKTGKYKGLSSISIKIIQINNYSNEIKNNIQILYKENRSQSIDIYYDEWRPNYEILSEKIIIQELYPNNSVYIHFYNISEGFKIVDVLVEGKRISSLTQFLVGLKREPKLWVLKIFIFLTVVFLIITVSVSIFLTIEKSSLNTEFRTKLEQFQLGLGEEFCGITTYHINSFQSLFKKDSEKNIDSLLKINKLNEKDTLRLNQVSSVEELKKLKQVMLCIPPNKEPK</sequence>
<keyword evidence="3" id="KW-1185">Reference proteome</keyword>
<organism evidence="2 3">
    <name type="scientific">Actinobacillus minor 202</name>
    <dbReference type="NCBI Taxonomy" id="591023"/>
    <lineage>
        <taxon>Bacteria</taxon>
        <taxon>Pseudomonadati</taxon>
        <taxon>Pseudomonadota</taxon>
        <taxon>Gammaproteobacteria</taxon>
        <taxon>Pasteurellales</taxon>
        <taxon>Pasteurellaceae</taxon>
        <taxon>Actinobacillus</taxon>
    </lineage>
</organism>